<dbReference type="Proteomes" id="UP000609346">
    <property type="component" value="Unassembled WGS sequence"/>
</dbReference>
<dbReference type="PANTHER" id="PTHR46401:SF2">
    <property type="entry name" value="GLYCOSYLTRANSFERASE WBBK-RELATED"/>
    <property type="match status" value="1"/>
</dbReference>
<feature type="domain" description="Glycosyltransferase subfamily 4-like N-terminal" evidence="2">
    <location>
        <begin position="18"/>
        <end position="212"/>
    </location>
</feature>
<name>A0ABR8MXJ6_9BACL</name>
<dbReference type="RefSeq" id="WP_191204970.1">
    <property type="nucleotide sequence ID" value="NZ_JACXZA010000004.1"/>
</dbReference>
<keyword evidence="1" id="KW-0808">Transferase</keyword>
<dbReference type="Gene3D" id="3.40.50.2000">
    <property type="entry name" value="Glycogen Phosphorylase B"/>
    <property type="match status" value="2"/>
</dbReference>
<organism evidence="3 4">
    <name type="scientific">Paenibacillus terricola</name>
    <dbReference type="NCBI Taxonomy" id="2763503"/>
    <lineage>
        <taxon>Bacteria</taxon>
        <taxon>Bacillati</taxon>
        <taxon>Bacillota</taxon>
        <taxon>Bacilli</taxon>
        <taxon>Bacillales</taxon>
        <taxon>Paenibacillaceae</taxon>
        <taxon>Paenibacillus</taxon>
    </lineage>
</organism>
<gene>
    <name evidence="3" type="ORF">H8B09_18150</name>
</gene>
<sequence length="401" mass="46543">MKNILFLTHLYPYPADDGGRIVTYNTLKNFVQYGHRVYLCVFSDQENSEIELEMPIDVEIIKVPISYRNTPKLLLKNIVSKMSYNMQKYINDDMKRAIEEILDAKQIDIVYMDHLHMAYYSENIRLRKNTTIVLRQHNVESQIMERVYKKEKNIIKKIFLLYQFIKLRNYERNITGRFDRVYMITKEDQALMHKLNPEANLALLPAGVDTEKYYPIPKSSTGNEPIITFLGSLSWYPNIDGLRWFVNNVFPRVIKEIPNVKLYIVGKDPSSELIKYKSLYPKNIMITGYVEDERPYIAQSDVFIVPLFIGGGMRIKILNALAMKMPVISTSIGAEGIEATGGAICIADTTDQFLEQTLKIMRNKEIAEEFASIGYKLILRNYDNKSILMNHASELNELMKD</sequence>
<evidence type="ECO:0000256" key="1">
    <source>
        <dbReference type="ARBA" id="ARBA00022679"/>
    </source>
</evidence>
<evidence type="ECO:0000313" key="3">
    <source>
        <dbReference type="EMBL" id="MBD3920693.1"/>
    </source>
</evidence>
<dbReference type="PANTHER" id="PTHR46401">
    <property type="entry name" value="GLYCOSYLTRANSFERASE WBBK-RELATED"/>
    <property type="match status" value="1"/>
</dbReference>
<proteinExistence type="predicted"/>
<dbReference type="SUPFAM" id="SSF53756">
    <property type="entry name" value="UDP-Glycosyltransferase/glycogen phosphorylase"/>
    <property type="match status" value="1"/>
</dbReference>
<keyword evidence="4" id="KW-1185">Reference proteome</keyword>
<dbReference type="Pfam" id="PF13692">
    <property type="entry name" value="Glyco_trans_1_4"/>
    <property type="match status" value="1"/>
</dbReference>
<evidence type="ECO:0000313" key="4">
    <source>
        <dbReference type="Proteomes" id="UP000609346"/>
    </source>
</evidence>
<dbReference type="CDD" id="cd03801">
    <property type="entry name" value="GT4_PimA-like"/>
    <property type="match status" value="1"/>
</dbReference>
<dbReference type="EMBL" id="JACXZA010000004">
    <property type="protein sequence ID" value="MBD3920693.1"/>
    <property type="molecule type" value="Genomic_DNA"/>
</dbReference>
<dbReference type="Pfam" id="PF13439">
    <property type="entry name" value="Glyco_transf_4"/>
    <property type="match status" value="1"/>
</dbReference>
<comment type="caution">
    <text evidence="3">The sequence shown here is derived from an EMBL/GenBank/DDBJ whole genome shotgun (WGS) entry which is preliminary data.</text>
</comment>
<reference evidence="3 4" key="1">
    <citation type="submission" date="2020-09" db="EMBL/GenBank/DDBJ databases">
        <title>Paenibacillus sp. strain PR3 16S rRNA gene Genome sequencing and assembly.</title>
        <authorList>
            <person name="Kim J."/>
        </authorList>
    </citation>
    <scope>NUCLEOTIDE SEQUENCE [LARGE SCALE GENOMIC DNA]</scope>
    <source>
        <strain evidence="3 4">PR3</strain>
    </source>
</reference>
<dbReference type="InterPro" id="IPR028098">
    <property type="entry name" value="Glyco_trans_4-like_N"/>
</dbReference>
<protein>
    <submittedName>
        <fullName evidence="3">Glycosyltransferase</fullName>
    </submittedName>
</protein>
<accession>A0ABR8MXJ6</accession>
<evidence type="ECO:0000259" key="2">
    <source>
        <dbReference type="Pfam" id="PF13439"/>
    </source>
</evidence>